<sequence>MVEKLARLGPTHVRKLVCVDQQVVERFERDWLGLLANVPQWVYSVAHLGLLLLEACRGILHECLVGVRVLDMTSLIVKSMSRPR</sequence>
<evidence type="ECO:0000313" key="2">
    <source>
        <dbReference type="Proteomes" id="UP000287651"/>
    </source>
</evidence>
<reference evidence="1 2" key="1">
    <citation type="journal article" date="2014" name="Agronomy (Basel)">
        <title>A Draft Genome Sequence for Ensete ventricosum, the Drought-Tolerant Tree Against Hunger.</title>
        <authorList>
            <person name="Harrison J."/>
            <person name="Moore K.A."/>
            <person name="Paszkiewicz K."/>
            <person name="Jones T."/>
            <person name="Grant M."/>
            <person name="Ambacheew D."/>
            <person name="Muzemil S."/>
            <person name="Studholme D.J."/>
        </authorList>
    </citation>
    <scope>NUCLEOTIDE SEQUENCE [LARGE SCALE GENOMIC DNA]</scope>
</reference>
<dbReference type="Proteomes" id="UP000287651">
    <property type="component" value="Unassembled WGS sequence"/>
</dbReference>
<organism evidence="1 2">
    <name type="scientific">Ensete ventricosum</name>
    <name type="common">Abyssinian banana</name>
    <name type="synonym">Musa ensete</name>
    <dbReference type="NCBI Taxonomy" id="4639"/>
    <lineage>
        <taxon>Eukaryota</taxon>
        <taxon>Viridiplantae</taxon>
        <taxon>Streptophyta</taxon>
        <taxon>Embryophyta</taxon>
        <taxon>Tracheophyta</taxon>
        <taxon>Spermatophyta</taxon>
        <taxon>Magnoliopsida</taxon>
        <taxon>Liliopsida</taxon>
        <taxon>Zingiberales</taxon>
        <taxon>Musaceae</taxon>
        <taxon>Ensete</taxon>
    </lineage>
</organism>
<gene>
    <name evidence="1" type="ORF">B296_00051022</name>
</gene>
<accession>A0A426X042</accession>
<comment type="caution">
    <text evidence="1">The sequence shown here is derived from an EMBL/GenBank/DDBJ whole genome shotgun (WGS) entry which is preliminary data.</text>
</comment>
<dbReference type="EMBL" id="AMZH03030556">
    <property type="protein sequence ID" value="RRT32835.1"/>
    <property type="molecule type" value="Genomic_DNA"/>
</dbReference>
<evidence type="ECO:0000313" key="1">
    <source>
        <dbReference type="EMBL" id="RRT32835.1"/>
    </source>
</evidence>
<name>A0A426X042_ENSVE</name>
<proteinExistence type="predicted"/>
<protein>
    <submittedName>
        <fullName evidence="1">Uncharacterized protein</fullName>
    </submittedName>
</protein>
<dbReference type="AlphaFoldDB" id="A0A426X042"/>